<dbReference type="AlphaFoldDB" id="A0A016QTC7"/>
<dbReference type="EMBL" id="JHAC01000011">
    <property type="protein sequence ID" value="EYB69122.1"/>
    <property type="molecule type" value="Genomic_DNA"/>
</dbReference>
<dbReference type="InterPro" id="IPR007835">
    <property type="entry name" value="MOFRL"/>
</dbReference>
<dbReference type="SUPFAM" id="SSF82544">
    <property type="entry name" value="GckA/TtuD-like"/>
    <property type="match status" value="1"/>
</dbReference>
<evidence type="ECO:0000259" key="2">
    <source>
        <dbReference type="Pfam" id="PF13660"/>
    </source>
</evidence>
<dbReference type="InterPro" id="IPR038614">
    <property type="entry name" value="GK_N_sf"/>
</dbReference>
<evidence type="ECO:0000313" key="4">
    <source>
        <dbReference type="Proteomes" id="UP000020492"/>
    </source>
</evidence>
<evidence type="ECO:0000313" key="3">
    <source>
        <dbReference type="EMBL" id="EYB69122.1"/>
    </source>
</evidence>
<dbReference type="RefSeq" id="WP_200868149.1">
    <property type="nucleotide sequence ID" value="NZ_JHAC01000011.1"/>
</dbReference>
<dbReference type="PATRIC" id="fig|1476583.3.peg.720"/>
<dbReference type="eggNOG" id="COG2379">
    <property type="taxonomic scope" value="Bacteria"/>
</dbReference>
<proteinExistence type="predicted"/>
<evidence type="ECO:0000259" key="1">
    <source>
        <dbReference type="Pfam" id="PF05161"/>
    </source>
</evidence>
<dbReference type="PANTHER" id="PTHR12227">
    <property type="entry name" value="GLYCERATE KINASE"/>
    <property type="match status" value="1"/>
</dbReference>
<protein>
    <submittedName>
        <fullName evidence="3">Hydroxypyruvate reductase</fullName>
    </submittedName>
</protein>
<dbReference type="STRING" id="1476583.DEIPH_ctg011orf0096"/>
<keyword evidence="4" id="KW-1185">Reference proteome</keyword>
<dbReference type="Gene3D" id="3.40.50.10180">
    <property type="entry name" value="Glycerate kinase, MOFRL-like N-terminal domain"/>
    <property type="match status" value="1"/>
</dbReference>
<dbReference type="GO" id="GO:0005737">
    <property type="term" value="C:cytoplasm"/>
    <property type="evidence" value="ECO:0007669"/>
    <property type="project" value="TreeGrafter"/>
</dbReference>
<dbReference type="InterPro" id="IPR037035">
    <property type="entry name" value="GK-like_C_sf"/>
</dbReference>
<keyword evidence="3" id="KW-0670">Pyruvate</keyword>
<organism evidence="3 4">
    <name type="scientific">Deinococcus phoenicis</name>
    <dbReference type="NCBI Taxonomy" id="1476583"/>
    <lineage>
        <taxon>Bacteria</taxon>
        <taxon>Thermotogati</taxon>
        <taxon>Deinococcota</taxon>
        <taxon>Deinococci</taxon>
        <taxon>Deinococcales</taxon>
        <taxon>Deinococcaceae</taxon>
        <taxon>Deinococcus</taxon>
    </lineage>
</organism>
<dbReference type="InterPro" id="IPR025286">
    <property type="entry name" value="MOFRL_assoc_dom"/>
</dbReference>
<reference evidence="3 4" key="1">
    <citation type="submission" date="2014-03" db="EMBL/GenBank/DDBJ databases">
        <title>Draft genome sequence of Deinococcus phoenicis 1P10ME.</title>
        <authorList>
            <person name="Stepanov V.G."/>
            <person name="Vaishampayan P."/>
            <person name="Venkateswaran K."/>
            <person name="Fox G.E."/>
        </authorList>
    </citation>
    <scope>NUCLEOTIDE SEQUENCE [LARGE SCALE GENOMIC DNA]</scope>
    <source>
        <strain evidence="3 4">1P10ME</strain>
    </source>
</reference>
<dbReference type="PANTHER" id="PTHR12227:SF0">
    <property type="entry name" value="GLYCERATE KINASE"/>
    <property type="match status" value="1"/>
</dbReference>
<comment type="caution">
    <text evidence="3">The sequence shown here is derived from an EMBL/GenBank/DDBJ whole genome shotgun (WGS) entry which is preliminary data.</text>
</comment>
<dbReference type="Pfam" id="PF13660">
    <property type="entry name" value="DUF4147"/>
    <property type="match status" value="1"/>
</dbReference>
<dbReference type="Proteomes" id="UP000020492">
    <property type="component" value="Unassembled WGS sequence"/>
</dbReference>
<dbReference type="Gene3D" id="3.40.1480.10">
    <property type="entry name" value="MOFRL domain"/>
    <property type="match status" value="1"/>
</dbReference>
<feature type="domain" description="MOFRL" evidence="1">
    <location>
        <begin position="312"/>
        <end position="415"/>
    </location>
</feature>
<dbReference type="Pfam" id="PF05161">
    <property type="entry name" value="MOFRL"/>
    <property type="match status" value="1"/>
</dbReference>
<sequence length="422" mass="43835">MTAPGKAAHMRVLLEDSYRSALEAVAPARLLAPYLTGPHPDFVLAFGKAALPMLRAALEAYPGVPGLAVPPRGTLDLSAPEGAEVLPGSHPVPDENSTGAAEQALARVRELPEGAQLLVLVSGGGSALLSAPWGVTLAQKQALTRELLRAGAAIEEINAVRKHLSQVKGGRLAQATRAQVRALLISDVIGDDPSVIASGPTVPDDTTFAEALAVLDRYGIEAPEARAHLSAGARGELDETPKPGELPHVENTIIGSNRVLLEAAQAYLTGQGVEAVILSDTFEGEARDLAGFHASLVQGIRDHGTPFRGPLVLLSGGEATVTVRGEGRGGRNQEFALWLLEDLGERGVYALSAGSDGIDGNSDAAGAFLTPDSLARAHALGLDPREFLARNDSGTFFAALGDALVTGPSGHNLNDYRAIFVE</sequence>
<feature type="domain" description="MOFRL-associated" evidence="2">
    <location>
        <begin position="14"/>
        <end position="229"/>
    </location>
</feature>
<name>A0A016QTC7_9DEIO</name>
<dbReference type="InterPro" id="IPR039760">
    <property type="entry name" value="MOFRL_protein"/>
</dbReference>
<gene>
    <name evidence="3" type="ORF">DEIPH_ctg011orf0096</name>
</gene>
<dbReference type="GO" id="GO:0008887">
    <property type="term" value="F:glycerate kinase activity"/>
    <property type="evidence" value="ECO:0007669"/>
    <property type="project" value="InterPro"/>
</dbReference>
<accession>A0A016QTC7</accession>